<reference evidence="2" key="1">
    <citation type="journal article" date="2021" name="Nat. Commun.">
        <title>Genetic determinants of endophytism in the Arabidopsis root mycobiome.</title>
        <authorList>
            <person name="Mesny F."/>
            <person name="Miyauchi S."/>
            <person name="Thiergart T."/>
            <person name="Pickel B."/>
            <person name="Atanasova L."/>
            <person name="Karlsson M."/>
            <person name="Huettel B."/>
            <person name="Barry K.W."/>
            <person name="Haridas S."/>
            <person name="Chen C."/>
            <person name="Bauer D."/>
            <person name="Andreopoulos W."/>
            <person name="Pangilinan J."/>
            <person name="LaButti K."/>
            <person name="Riley R."/>
            <person name="Lipzen A."/>
            <person name="Clum A."/>
            <person name="Drula E."/>
            <person name="Henrissat B."/>
            <person name="Kohler A."/>
            <person name="Grigoriev I.V."/>
            <person name="Martin F.M."/>
            <person name="Hacquard S."/>
        </authorList>
    </citation>
    <scope>NUCLEOTIDE SEQUENCE</scope>
    <source>
        <strain evidence="2">MPI-CAGE-AT-0021</strain>
    </source>
</reference>
<gene>
    <name evidence="2" type="ORF">B0J13DRAFT_45424</name>
</gene>
<sequence length="90" mass="10442">MMMIWSIYLMARWDFLLFLYGMACVEWDHMRGAHTPRPDSLPEEKNQAGYSRQTFIREPTWNIVSILGLFLLSQPTTRSDVTLAGSTSQQ</sequence>
<dbReference type="Proteomes" id="UP000717696">
    <property type="component" value="Unassembled WGS sequence"/>
</dbReference>
<feature type="signal peptide" evidence="1">
    <location>
        <begin position="1"/>
        <end position="27"/>
    </location>
</feature>
<evidence type="ECO:0000256" key="1">
    <source>
        <dbReference type="SAM" id="SignalP"/>
    </source>
</evidence>
<evidence type="ECO:0000313" key="2">
    <source>
        <dbReference type="EMBL" id="KAH7144466.1"/>
    </source>
</evidence>
<proteinExistence type="predicted"/>
<keyword evidence="1" id="KW-0732">Signal</keyword>
<accession>A0A9P9J1C6</accession>
<evidence type="ECO:0000313" key="3">
    <source>
        <dbReference type="Proteomes" id="UP000717696"/>
    </source>
</evidence>
<dbReference type="EMBL" id="JAGMUU010000010">
    <property type="protein sequence ID" value="KAH7144466.1"/>
    <property type="molecule type" value="Genomic_DNA"/>
</dbReference>
<organism evidence="2 3">
    <name type="scientific">Dactylonectria estremocensis</name>
    <dbReference type="NCBI Taxonomy" id="1079267"/>
    <lineage>
        <taxon>Eukaryota</taxon>
        <taxon>Fungi</taxon>
        <taxon>Dikarya</taxon>
        <taxon>Ascomycota</taxon>
        <taxon>Pezizomycotina</taxon>
        <taxon>Sordariomycetes</taxon>
        <taxon>Hypocreomycetidae</taxon>
        <taxon>Hypocreales</taxon>
        <taxon>Nectriaceae</taxon>
        <taxon>Dactylonectria</taxon>
    </lineage>
</organism>
<comment type="caution">
    <text evidence="2">The sequence shown here is derived from an EMBL/GenBank/DDBJ whole genome shotgun (WGS) entry which is preliminary data.</text>
</comment>
<dbReference type="OrthoDB" id="5819582at2759"/>
<protein>
    <recommendedName>
        <fullName evidence="4">Secreted protein</fullName>
    </recommendedName>
</protein>
<dbReference type="AlphaFoldDB" id="A0A9P9J1C6"/>
<evidence type="ECO:0008006" key="4">
    <source>
        <dbReference type="Google" id="ProtNLM"/>
    </source>
</evidence>
<feature type="chain" id="PRO_5040154314" description="Secreted protein" evidence="1">
    <location>
        <begin position="28"/>
        <end position="90"/>
    </location>
</feature>
<keyword evidence="3" id="KW-1185">Reference proteome</keyword>
<name>A0A9P9J1C6_9HYPO</name>